<evidence type="ECO:0000313" key="3">
    <source>
        <dbReference type="Proteomes" id="UP000245956"/>
    </source>
</evidence>
<feature type="region of interest" description="Disordered" evidence="1">
    <location>
        <begin position="89"/>
        <end position="121"/>
    </location>
</feature>
<gene>
    <name evidence="2" type="ORF">PCL_08611</name>
</gene>
<sequence>MVSGRRRASHKARTEEVPLRPSPFTVFVPSSASGNVRCHAMAKRRSDVISGTLDVRIVASACRETDPWQARQQNALRVVRARQQAMRSACLSTSQGSHASARSTTGFSSTTNDASGRRGCRWRPPELDASVANGLVRETHCSEEVLLPSRLMGNPNEAAM</sequence>
<dbReference type="AlphaFoldDB" id="A0A2U3DR62"/>
<comment type="caution">
    <text evidence="2">The sequence shown here is derived from an EMBL/GenBank/DDBJ whole genome shotgun (WGS) entry which is preliminary data.</text>
</comment>
<proteinExistence type="predicted"/>
<feature type="compositionally biased region" description="Polar residues" evidence="1">
    <location>
        <begin position="90"/>
        <end position="114"/>
    </location>
</feature>
<dbReference type="Proteomes" id="UP000245956">
    <property type="component" value="Unassembled WGS sequence"/>
</dbReference>
<accession>A0A2U3DR62</accession>
<organism evidence="2 3">
    <name type="scientific">Purpureocillium lilacinum</name>
    <name type="common">Paecilomyces lilacinus</name>
    <dbReference type="NCBI Taxonomy" id="33203"/>
    <lineage>
        <taxon>Eukaryota</taxon>
        <taxon>Fungi</taxon>
        <taxon>Dikarya</taxon>
        <taxon>Ascomycota</taxon>
        <taxon>Pezizomycotina</taxon>
        <taxon>Sordariomycetes</taxon>
        <taxon>Hypocreomycetidae</taxon>
        <taxon>Hypocreales</taxon>
        <taxon>Ophiocordycipitaceae</taxon>
        <taxon>Purpureocillium</taxon>
    </lineage>
</organism>
<evidence type="ECO:0000256" key="1">
    <source>
        <dbReference type="SAM" id="MobiDB-lite"/>
    </source>
</evidence>
<reference evidence="2 3" key="1">
    <citation type="journal article" date="2016" name="Front. Microbiol.">
        <title>Genome and transcriptome sequences reveal the specific parasitism of the nematophagous Purpureocillium lilacinum 36-1.</title>
        <authorList>
            <person name="Xie J."/>
            <person name="Li S."/>
            <person name="Mo C."/>
            <person name="Xiao X."/>
            <person name="Peng D."/>
            <person name="Wang G."/>
            <person name="Xiao Y."/>
        </authorList>
    </citation>
    <scope>NUCLEOTIDE SEQUENCE [LARGE SCALE GENOMIC DNA]</scope>
    <source>
        <strain evidence="2 3">36-1</strain>
    </source>
</reference>
<evidence type="ECO:0000313" key="2">
    <source>
        <dbReference type="EMBL" id="PWI64746.1"/>
    </source>
</evidence>
<name>A0A2U3DR62_PURLI</name>
<protein>
    <submittedName>
        <fullName evidence="2">Uncharacterized protein</fullName>
    </submittedName>
</protein>
<dbReference type="EMBL" id="LCWV01000046">
    <property type="protein sequence ID" value="PWI64746.1"/>
    <property type="molecule type" value="Genomic_DNA"/>
</dbReference>